<organism evidence="8 9">
    <name type="scientific">Parelaphostrongylus tenuis</name>
    <name type="common">Meningeal worm</name>
    <dbReference type="NCBI Taxonomy" id="148309"/>
    <lineage>
        <taxon>Eukaryota</taxon>
        <taxon>Metazoa</taxon>
        <taxon>Ecdysozoa</taxon>
        <taxon>Nematoda</taxon>
        <taxon>Chromadorea</taxon>
        <taxon>Rhabditida</taxon>
        <taxon>Rhabditina</taxon>
        <taxon>Rhabditomorpha</taxon>
        <taxon>Strongyloidea</taxon>
        <taxon>Metastrongylidae</taxon>
        <taxon>Parelaphostrongylus</taxon>
    </lineage>
</organism>
<keyword evidence="9" id="KW-1185">Reference proteome</keyword>
<dbReference type="InterPro" id="IPR034907">
    <property type="entry name" value="NDK-like_dom"/>
</dbReference>
<sequence>MWTLMIIKPDIVAHPPLLQAVMRELLSAGVMISGARKLQMTSDLASQLYEAHKGKYFFKRLVCHVTSGPVIAMCVDGDVRRILGGSQLYPVPREGEFPLLGSATRSLLFVMWLTLQIQKQR</sequence>
<dbReference type="PANTHER" id="PTHR46161:SF3">
    <property type="entry name" value="NUCLEOSIDE DIPHOSPHATE KINASE DDB_G0292928-RELATED"/>
    <property type="match status" value="1"/>
</dbReference>
<proteinExistence type="inferred from homology"/>
<dbReference type="SUPFAM" id="SSF54919">
    <property type="entry name" value="Nucleoside diphosphate kinase, NDK"/>
    <property type="match status" value="1"/>
</dbReference>
<dbReference type="Gene3D" id="3.30.70.141">
    <property type="entry name" value="Nucleoside diphosphate kinase-like domain"/>
    <property type="match status" value="1"/>
</dbReference>
<dbReference type="GO" id="GO:0016301">
    <property type="term" value="F:kinase activity"/>
    <property type="evidence" value="ECO:0007669"/>
    <property type="project" value="UniProtKB-KW"/>
</dbReference>
<dbReference type="AlphaFoldDB" id="A0AAD5LV28"/>
<evidence type="ECO:0000256" key="6">
    <source>
        <dbReference type="PROSITE-ProRule" id="PRU00706"/>
    </source>
</evidence>
<dbReference type="EMBL" id="JAHQIW010000036">
    <property type="protein sequence ID" value="KAJ1345623.1"/>
    <property type="molecule type" value="Genomic_DNA"/>
</dbReference>
<name>A0AAD5LV28_PARTN</name>
<dbReference type="SMART" id="SM00562">
    <property type="entry name" value="NDK"/>
    <property type="match status" value="1"/>
</dbReference>
<feature type="domain" description="Nucleoside diphosphate kinase-like" evidence="7">
    <location>
        <begin position="3"/>
        <end position="108"/>
    </location>
</feature>
<evidence type="ECO:0000313" key="8">
    <source>
        <dbReference type="EMBL" id="KAJ1345623.1"/>
    </source>
</evidence>
<evidence type="ECO:0000256" key="5">
    <source>
        <dbReference type="ARBA" id="ARBA00022840"/>
    </source>
</evidence>
<dbReference type="Proteomes" id="UP001196413">
    <property type="component" value="Unassembled WGS sequence"/>
</dbReference>
<dbReference type="PANTHER" id="PTHR46161">
    <property type="entry name" value="NUCLEOSIDE DIPHOSPHATE KINASE"/>
    <property type="match status" value="1"/>
</dbReference>
<comment type="caution">
    <text evidence="6">Lacks conserved residue(s) required for the propagation of feature annotation.</text>
</comment>
<evidence type="ECO:0000256" key="2">
    <source>
        <dbReference type="ARBA" id="ARBA00022679"/>
    </source>
</evidence>
<dbReference type="InterPro" id="IPR036850">
    <property type="entry name" value="NDK-like_dom_sf"/>
</dbReference>
<dbReference type="GO" id="GO:0005524">
    <property type="term" value="F:ATP binding"/>
    <property type="evidence" value="ECO:0007669"/>
    <property type="project" value="UniProtKB-KW"/>
</dbReference>
<accession>A0AAD5LV28</accession>
<protein>
    <recommendedName>
        <fullName evidence="7">Nucleoside diphosphate kinase-like domain-containing protein</fullName>
    </recommendedName>
</protein>
<evidence type="ECO:0000259" key="7">
    <source>
        <dbReference type="SMART" id="SM00562"/>
    </source>
</evidence>
<comment type="similarity">
    <text evidence="1 6">Belongs to the NDK family.</text>
</comment>
<keyword evidence="3" id="KW-0547">Nucleotide-binding</keyword>
<evidence type="ECO:0000256" key="1">
    <source>
        <dbReference type="ARBA" id="ARBA00008142"/>
    </source>
</evidence>
<dbReference type="PROSITE" id="PS51374">
    <property type="entry name" value="NDPK_LIKE"/>
    <property type="match status" value="1"/>
</dbReference>
<evidence type="ECO:0000313" key="9">
    <source>
        <dbReference type="Proteomes" id="UP001196413"/>
    </source>
</evidence>
<dbReference type="Pfam" id="PF00334">
    <property type="entry name" value="NDK"/>
    <property type="match status" value="1"/>
</dbReference>
<gene>
    <name evidence="8" type="ORF">KIN20_000198</name>
</gene>
<evidence type="ECO:0000256" key="3">
    <source>
        <dbReference type="ARBA" id="ARBA00022741"/>
    </source>
</evidence>
<keyword evidence="5" id="KW-0067">ATP-binding</keyword>
<evidence type="ECO:0000256" key="4">
    <source>
        <dbReference type="ARBA" id="ARBA00022777"/>
    </source>
</evidence>
<keyword evidence="2" id="KW-0808">Transferase</keyword>
<keyword evidence="4" id="KW-0418">Kinase</keyword>
<reference evidence="8" key="1">
    <citation type="submission" date="2021-06" db="EMBL/GenBank/DDBJ databases">
        <title>Parelaphostrongylus tenuis whole genome reference sequence.</title>
        <authorList>
            <person name="Garwood T.J."/>
            <person name="Larsen P.A."/>
            <person name="Fountain-Jones N.M."/>
            <person name="Garbe J.R."/>
            <person name="Macchietto M.G."/>
            <person name="Kania S.A."/>
            <person name="Gerhold R.W."/>
            <person name="Richards J.E."/>
            <person name="Wolf T.M."/>
        </authorList>
    </citation>
    <scope>NUCLEOTIDE SEQUENCE</scope>
    <source>
        <strain evidence="8">MNPRO001-30</strain>
        <tissue evidence="8">Meninges</tissue>
    </source>
</reference>
<comment type="caution">
    <text evidence="8">The sequence shown here is derived from an EMBL/GenBank/DDBJ whole genome shotgun (WGS) entry which is preliminary data.</text>
</comment>